<evidence type="ECO:0000313" key="2">
    <source>
        <dbReference type="Proteomes" id="UP001234297"/>
    </source>
</evidence>
<protein>
    <submittedName>
        <fullName evidence="1">Uncharacterized protein</fullName>
    </submittedName>
</protein>
<dbReference type="Proteomes" id="UP001234297">
    <property type="component" value="Chromosome 2"/>
</dbReference>
<keyword evidence="2" id="KW-1185">Reference proteome</keyword>
<evidence type="ECO:0000313" key="1">
    <source>
        <dbReference type="EMBL" id="KAJ8643071.1"/>
    </source>
</evidence>
<organism evidence="1 2">
    <name type="scientific">Persea americana</name>
    <name type="common">Avocado</name>
    <dbReference type="NCBI Taxonomy" id="3435"/>
    <lineage>
        <taxon>Eukaryota</taxon>
        <taxon>Viridiplantae</taxon>
        <taxon>Streptophyta</taxon>
        <taxon>Embryophyta</taxon>
        <taxon>Tracheophyta</taxon>
        <taxon>Spermatophyta</taxon>
        <taxon>Magnoliopsida</taxon>
        <taxon>Magnoliidae</taxon>
        <taxon>Laurales</taxon>
        <taxon>Lauraceae</taxon>
        <taxon>Persea</taxon>
    </lineage>
</organism>
<name>A0ACC2MCF2_PERAE</name>
<proteinExistence type="predicted"/>
<gene>
    <name evidence="1" type="ORF">MRB53_004819</name>
</gene>
<reference evidence="1 2" key="1">
    <citation type="journal article" date="2022" name="Hortic Res">
        <title>A haplotype resolved chromosomal level avocado genome allows analysis of novel avocado genes.</title>
        <authorList>
            <person name="Nath O."/>
            <person name="Fletcher S.J."/>
            <person name="Hayward A."/>
            <person name="Shaw L.M."/>
            <person name="Masouleh A.K."/>
            <person name="Furtado A."/>
            <person name="Henry R.J."/>
            <person name="Mitter N."/>
        </authorList>
    </citation>
    <scope>NUCLEOTIDE SEQUENCE [LARGE SCALE GENOMIC DNA]</scope>
    <source>
        <strain evidence="2">cv. Hass</strain>
    </source>
</reference>
<comment type="caution">
    <text evidence="1">The sequence shown here is derived from an EMBL/GenBank/DDBJ whole genome shotgun (WGS) entry which is preliminary data.</text>
</comment>
<accession>A0ACC2MCF2</accession>
<dbReference type="EMBL" id="CM056810">
    <property type="protein sequence ID" value="KAJ8643071.1"/>
    <property type="molecule type" value="Genomic_DNA"/>
</dbReference>
<sequence>MKKSDFAQKLLDDLRLRKQRLAAANASSASDAHGSTFQRTHQGSRVPNIQETNGRQSRNHARHKSLAIPDSKEIVPIHRAQSSEYISDLSMALSFAIENGGRLGKIHFSSNAMPGKKVLPRHLGTQSIDFSDMNIRYFSDRNRHSNGRFPHLSELHIQEIAKGAQKLNQILKACSNGVNLDAYLIDVGKELLKGAIDLESSLRMLVNLQEASEHTVARQSKRFQLLDGEESEDGEPIADNKLMALDRPRFSFDGSSRNHLKEVAKTSMLKKKLQVLSYPETMNSKQQNSQKQPTMISNSVPHRRSASCDLDSKSTGTFSGTKKDFRSDKLLSPLNSAKVSSNISSPDTKSKSRIKQPKSLSSEKDKGRIPNVIAKLMGIEELPLEIDTQSNGVKKGPESKQESHEVSKKKALRSVKEVDSMILSSEKPVSRINQQMKVLEANKITLPSDAAPETVVTEGKQKRIDLTYLENMNPLPKNSQKPILEIKKKVNLIHMDQMKENKSTKQEEQGRAENAKHKEERNTGKGEQTLGIITQKPVLEFNSQRKISYTHDNSEAEVGEAAKRSPLLNEQKQEIVKEKVPMQSTKQKPIHENESKQQSSIQKPEPKEARHEAAEREQNTKTKLRIKDARSDMMPKSSLKHIQQNNVEKRPLQRKSDRSVSSKKNSSETANTVHPKGHGISTTSESNIQELANGRLEQQRPTYSKAAGEKVAPRNRPIVLLKPPRNLSTKKVENKQVLQTSEKARSIEEERDLKIGSLQTMTRPLKQQTSILQELKQMSNERTSEAKEPIENIPPEISNQHRQQKAALRSPSLELPEDGVELEKREKILTENTKNNVIPSKTFTVLRLPEISSSEDEELKSNTKELPSKGMTDENMIDNCSSIKQRQQSVPKSEEIQEGSLNVHENQLKQILIKSQHFLNAAEAFFNLYIPADILHASYHTQPNKENKLVIDCAYEVMKRKGRREELVSLPPMKISIVSVKVKSFDDLVKELNEDLGHLRVHGKTKDDDHDAAQCLDKILKRDMQSWNPDSNCMWDFGWIDSTCAYLETEEVIKDVEKFVLNRLIDEITKDLLSTSIASFTIPVF</sequence>